<reference evidence="3 5" key="1">
    <citation type="submission" date="2017-06" db="EMBL/GenBank/DDBJ databases">
        <title>Complete genome of Francisella adeliensis.</title>
        <authorList>
            <person name="Vallesi A."/>
            <person name="Sjodin A."/>
        </authorList>
    </citation>
    <scope>NUCLEOTIDE SEQUENCE [LARGE SCALE GENOMIC DNA]</scope>
    <source>
        <strain evidence="3 5">FDC440</strain>
    </source>
</reference>
<dbReference type="Pfam" id="PF13511">
    <property type="entry name" value="DUF4124"/>
    <property type="match status" value="1"/>
</dbReference>
<evidence type="ECO:0000313" key="5">
    <source>
        <dbReference type="Proteomes" id="UP000251120"/>
    </source>
</evidence>
<name>A0A2Z4XXJ2_9GAMM</name>
<gene>
    <name evidence="3" type="ORF">CDH04_03505</name>
    <name evidence="4" type="ORF">FZC43_03505</name>
</gene>
<dbReference type="AlphaFoldDB" id="A0A2Z4XXJ2"/>
<feature type="signal peptide" evidence="1">
    <location>
        <begin position="1"/>
        <end position="22"/>
    </location>
</feature>
<proteinExistence type="predicted"/>
<evidence type="ECO:0000313" key="3">
    <source>
        <dbReference type="EMBL" id="AXA33534.1"/>
    </source>
</evidence>
<dbReference type="OrthoDB" id="7062774at2"/>
<evidence type="ECO:0000313" key="4">
    <source>
        <dbReference type="EMBL" id="QIW11766.1"/>
    </source>
</evidence>
<dbReference type="KEGG" id="fad:CDH04_03505"/>
<protein>
    <submittedName>
        <fullName evidence="3">DUF4124 domain-containing protein</fullName>
    </submittedName>
</protein>
<dbReference type="Proteomes" id="UP000681131">
    <property type="component" value="Chromosome"/>
</dbReference>
<feature type="chain" id="PRO_5016289090" evidence="1">
    <location>
        <begin position="23"/>
        <end position="210"/>
    </location>
</feature>
<evidence type="ECO:0000256" key="1">
    <source>
        <dbReference type="SAM" id="SignalP"/>
    </source>
</evidence>
<accession>A0A2Z4XXJ2</accession>
<keyword evidence="1" id="KW-0732">Signal</keyword>
<reference evidence="4 6" key="2">
    <citation type="submission" date="2019-08" db="EMBL/GenBank/DDBJ databases">
        <title>Complete genome sequences of Francisella adeliensis (FSC1325 and FSC1326).</title>
        <authorList>
            <person name="Ohrman C."/>
            <person name="Uneklint I."/>
            <person name="Vallesi A."/>
            <person name="Karlsson L."/>
            <person name="Sjodin A."/>
        </authorList>
    </citation>
    <scope>NUCLEOTIDE SEQUENCE [LARGE SCALE GENOMIC DNA]</scope>
    <source>
        <strain evidence="4 6">FSC1325</strain>
    </source>
</reference>
<evidence type="ECO:0000313" key="6">
    <source>
        <dbReference type="Proteomes" id="UP000681131"/>
    </source>
</evidence>
<evidence type="ECO:0000259" key="2">
    <source>
        <dbReference type="Pfam" id="PF13511"/>
    </source>
</evidence>
<dbReference type="Proteomes" id="UP000251120">
    <property type="component" value="Chromosome"/>
</dbReference>
<sequence length="210" mass="22864">MNKINKILITLTMASSYSIALADSQQVYSWRSENGNVVFSEEKPADNVDYKTINVGKPTVVDTKTSKKSTKDIKIGQSDIEKLANSKLAENNKQELDSAQSQILEVTITSPSETENKFSKEEQIPITTDPAITADDHPEFLVNGSKVPGNFQNGSWTIPRPEPGQNKITVAGTTAGGQQIKSTNEATLGIFNGTIQQMKNTGNYRRAAAN</sequence>
<dbReference type="EMBL" id="CP043424">
    <property type="protein sequence ID" value="QIW11766.1"/>
    <property type="molecule type" value="Genomic_DNA"/>
</dbReference>
<dbReference type="InterPro" id="IPR025392">
    <property type="entry name" value="DUF4124"/>
</dbReference>
<feature type="domain" description="DUF4124" evidence="2">
    <location>
        <begin position="19"/>
        <end position="65"/>
    </location>
</feature>
<organism evidence="3 5">
    <name type="scientific">Francisella adeliensis</name>
    <dbReference type="NCBI Taxonomy" id="2007306"/>
    <lineage>
        <taxon>Bacteria</taxon>
        <taxon>Pseudomonadati</taxon>
        <taxon>Pseudomonadota</taxon>
        <taxon>Gammaproteobacteria</taxon>
        <taxon>Thiotrichales</taxon>
        <taxon>Francisellaceae</taxon>
        <taxon>Francisella</taxon>
    </lineage>
</organism>
<dbReference type="EMBL" id="CP021781">
    <property type="protein sequence ID" value="AXA33534.1"/>
    <property type="molecule type" value="Genomic_DNA"/>
</dbReference>
<keyword evidence="6" id="KW-1185">Reference proteome</keyword>
<dbReference type="RefSeq" id="WP_112869707.1">
    <property type="nucleotide sequence ID" value="NZ_CP021781.1"/>
</dbReference>